<dbReference type="AlphaFoldDB" id="A0AAZ3RPQ8"/>
<dbReference type="InterPro" id="IPR036397">
    <property type="entry name" value="RNaseH_sf"/>
</dbReference>
<name>A0AAZ3RPQ8_ONCTS</name>
<accession>A0AAZ3RPQ8</accession>
<dbReference type="GeneTree" id="ENSGT01150000286900"/>
<dbReference type="InterPro" id="IPR052338">
    <property type="entry name" value="Transposase_5"/>
</dbReference>
<dbReference type="Proteomes" id="UP000694402">
    <property type="component" value="Unassembled WGS sequence"/>
</dbReference>
<protein>
    <recommendedName>
        <fullName evidence="1">Tc1-like transposase DDE domain-containing protein</fullName>
    </recommendedName>
</protein>
<dbReference type="Gene3D" id="3.30.420.10">
    <property type="entry name" value="Ribonuclease H-like superfamily/Ribonuclease H"/>
    <property type="match status" value="1"/>
</dbReference>
<organism evidence="2 3">
    <name type="scientific">Oncorhynchus tshawytscha</name>
    <name type="common">Chinook salmon</name>
    <name type="synonym">Salmo tshawytscha</name>
    <dbReference type="NCBI Taxonomy" id="74940"/>
    <lineage>
        <taxon>Eukaryota</taxon>
        <taxon>Metazoa</taxon>
        <taxon>Chordata</taxon>
        <taxon>Craniata</taxon>
        <taxon>Vertebrata</taxon>
        <taxon>Euteleostomi</taxon>
        <taxon>Actinopterygii</taxon>
        <taxon>Neopterygii</taxon>
        <taxon>Teleostei</taxon>
        <taxon>Protacanthopterygii</taxon>
        <taxon>Salmoniformes</taxon>
        <taxon>Salmonidae</taxon>
        <taxon>Salmoninae</taxon>
        <taxon>Oncorhynchus</taxon>
    </lineage>
</organism>
<dbReference type="PANTHER" id="PTHR23022">
    <property type="entry name" value="TRANSPOSABLE ELEMENT-RELATED"/>
    <property type="match status" value="1"/>
</dbReference>
<dbReference type="InterPro" id="IPR038717">
    <property type="entry name" value="Tc1-like_DDE_dom"/>
</dbReference>
<dbReference type="Ensembl" id="ENSOTST00005149199.1">
    <property type="protein sequence ID" value="ENSOTSP00005143401.1"/>
    <property type="gene ID" value="ENSOTSG00005073351.1"/>
</dbReference>
<evidence type="ECO:0000313" key="2">
    <source>
        <dbReference type="Ensembl" id="ENSOTSP00005143401.1"/>
    </source>
</evidence>
<sequence>MPGEYFLTQCIMSTVKFGGGIMVWGCVSWFGLGPLVPMTGHLNTTAYNDILYDSVLPTLRQQFGEDPLLFQHDNAPMHKVRSIQKWFVEIGVEELDWPAQSPDLNSIEHLWDQLERRLRARSNCPTSVPDLPNALVADWKQVPAAMFQHLMESLPRRVEAVIAAKGDQLHNYSFLNGSKAFHSIKEDHTQYCRMTPSLPRYDGCYINICA</sequence>
<keyword evidence="3" id="KW-1185">Reference proteome</keyword>
<reference evidence="3" key="1">
    <citation type="journal article" date="2018" name="PLoS ONE">
        <title>Chinook salmon (Oncorhynchus tshawytscha) genome and transcriptome.</title>
        <authorList>
            <person name="Christensen K.A."/>
            <person name="Leong J.S."/>
            <person name="Sakhrani D."/>
            <person name="Biagi C.A."/>
            <person name="Minkley D.R."/>
            <person name="Withler R.E."/>
            <person name="Rondeau E.B."/>
            <person name="Koop B.F."/>
            <person name="Devlin R.H."/>
        </authorList>
    </citation>
    <scope>NUCLEOTIDE SEQUENCE [LARGE SCALE GENOMIC DNA]</scope>
</reference>
<proteinExistence type="predicted"/>
<dbReference type="PANTHER" id="PTHR23022:SF134">
    <property type="entry name" value="TRANSPOSABLE ELEMENT TC1 TRANSPOSASE"/>
    <property type="match status" value="1"/>
</dbReference>
<reference evidence="2" key="2">
    <citation type="submission" date="2025-08" db="UniProtKB">
        <authorList>
            <consortium name="Ensembl"/>
        </authorList>
    </citation>
    <scope>IDENTIFICATION</scope>
</reference>
<feature type="domain" description="Tc1-like transposase DDE" evidence="1">
    <location>
        <begin position="56"/>
        <end position="123"/>
    </location>
</feature>
<evidence type="ECO:0000259" key="1">
    <source>
        <dbReference type="Pfam" id="PF13358"/>
    </source>
</evidence>
<dbReference type="Pfam" id="PF13358">
    <property type="entry name" value="DDE_3"/>
    <property type="match status" value="1"/>
</dbReference>
<reference evidence="2" key="3">
    <citation type="submission" date="2025-09" db="UniProtKB">
        <authorList>
            <consortium name="Ensembl"/>
        </authorList>
    </citation>
    <scope>IDENTIFICATION</scope>
</reference>
<dbReference type="GO" id="GO:0003676">
    <property type="term" value="F:nucleic acid binding"/>
    <property type="evidence" value="ECO:0007669"/>
    <property type="project" value="InterPro"/>
</dbReference>
<evidence type="ECO:0000313" key="3">
    <source>
        <dbReference type="Proteomes" id="UP000694402"/>
    </source>
</evidence>